<accession>A0A1X0NSR8</accession>
<keyword evidence="3" id="KW-1185">Reference proteome</keyword>
<feature type="compositionally biased region" description="Polar residues" evidence="1">
    <location>
        <begin position="45"/>
        <end position="58"/>
    </location>
</feature>
<dbReference type="VEuPathDB" id="TriTrypDB:TM35_000201740"/>
<dbReference type="RefSeq" id="XP_028881831.1">
    <property type="nucleotide sequence ID" value="XM_029026859.1"/>
</dbReference>
<feature type="region of interest" description="Disordered" evidence="1">
    <location>
        <begin position="40"/>
        <end position="74"/>
    </location>
</feature>
<name>A0A1X0NSR8_9TRYP</name>
<evidence type="ECO:0000313" key="2">
    <source>
        <dbReference type="EMBL" id="ORC87765.1"/>
    </source>
</evidence>
<gene>
    <name evidence="2" type="ORF">TM35_000201740</name>
</gene>
<comment type="caution">
    <text evidence="2">The sequence shown here is derived from an EMBL/GenBank/DDBJ whole genome shotgun (WGS) entry which is preliminary data.</text>
</comment>
<dbReference type="Proteomes" id="UP000192257">
    <property type="component" value="Unassembled WGS sequence"/>
</dbReference>
<protein>
    <submittedName>
        <fullName evidence="2">Uncharacterized protein</fullName>
    </submittedName>
</protein>
<dbReference type="AlphaFoldDB" id="A0A1X0NSR8"/>
<proteinExistence type="predicted"/>
<dbReference type="OrthoDB" id="253054at2759"/>
<sequence>MTFSTKCKMAWGSTVSYFEKFFNKEKDVMVAYEVVRGGVKPQNPKAASTKNISSQRSIGGNYPPPVNPYDPYHPDPQFGMAYPQEAPFPGQPYQFPAGGPVPPYICGEMPPPGVVNGGYPPQEPPMYPGQYV</sequence>
<dbReference type="GeneID" id="39986639"/>
<evidence type="ECO:0000256" key="1">
    <source>
        <dbReference type="SAM" id="MobiDB-lite"/>
    </source>
</evidence>
<dbReference type="EMBL" id="NBCO01000020">
    <property type="protein sequence ID" value="ORC87765.1"/>
    <property type="molecule type" value="Genomic_DNA"/>
</dbReference>
<reference evidence="2 3" key="1">
    <citation type="submission" date="2017-03" db="EMBL/GenBank/DDBJ databases">
        <title>An alternative strategy for trypanosome survival in the mammalian bloodstream revealed through genome and transcriptome analysis of the ubiquitous bovine parasite Trypanosoma (Megatrypanum) theileri.</title>
        <authorList>
            <person name="Kelly S."/>
            <person name="Ivens A."/>
            <person name="Mott A."/>
            <person name="O'Neill E."/>
            <person name="Emms D."/>
            <person name="Macleod O."/>
            <person name="Voorheis P."/>
            <person name="Matthews J."/>
            <person name="Matthews K."/>
            <person name="Carrington M."/>
        </authorList>
    </citation>
    <scope>NUCLEOTIDE SEQUENCE [LARGE SCALE GENOMIC DNA]</scope>
    <source>
        <strain evidence="2">Edinburgh</strain>
    </source>
</reference>
<evidence type="ECO:0000313" key="3">
    <source>
        <dbReference type="Proteomes" id="UP000192257"/>
    </source>
</evidence>
<organism evidence="2 3">
    <name type="scientific">Trypanosoma theileri</name>
    <dbReference type="NCBI Taxonomy" id="67003"/>
    <lineage>
        <taxon>Eukaryota</taxon>
        <taxon>Discoba</taxon>
        <taxon>Euglenozoa</taxon>
        <taxon>Kinetoplastea</taxon>
        <taxon>Metakinetoplastina</taxon>
        <taxon>Trypanosomatida</taxon>
        <taxon>Trypanosomatidae</taxon>
        <taxon>Trypanosoma</taxon>
    </lineage>
</organism>